<dbReference type="InterPro" id="IPR015947">
    <property type="entry name" value="PUA-like_sf"/>
</dbReference>
<name>A0A1E5KZI5_9ENTE</name>
<evidence type="ECO:0000313" key="2">
    <source>
        <dbReference type="EMBL" id="OEH83258.1"/>
    </source>
</evidence>
<dbReference type="RefSeq" id="WP_069697810.1">
    <property type="nucleotide sequence ID" value="NZ_JAGGMA010000019.1"/>
</dbReference>
<organism evidence="2 3">
    <name type="scientific">Enterococcus rivorum</name>
    <dbReference type="NCBI Taxonomy" id="762845"/>
    <lineage>
        <taxon>Bacteria</taxon>
        <taxon>Bacillati</taxon>
        <taxon>Bacillota</taxon>
        <taxon>Bacilli</taxon>
        <taxon>Lactobacillales</taxon>
        <taxon>Enterococcaceae</taxon>
        <taxon>Enterococcus</taxon>
    </lineage>
</organism>
<accession>A0A1E5KZI5</accession>
<dbReference type="PANTHER" id="PTHR39203">
    <property type="entry name" value="CYTOPLASMIC PROTEIN-RELATED"/>
    <property type="match status" value="1"/>
</dbReference>
<dbReference type="EMBL" id="MIEK01000010">
    <property type="protein sequence ID" value="OEH83258.1"/>
    <property type="molecule type" value="Genomic_DNA"/>
</dbReference>
<dbReference type="InterPro" id="IPR007374">
    <property type="entry name" value="ASCH_domain"/>
</dbReference>
<dbReference type="Gene3D" id="3.10.400.10">
    <property type="entry name" value="Sulfate adenylyltransferase"/>
    <property type="match status" value="1"/>
</dbReference>
<protein>
    <submittedName>
        <fullName evidence="2">RNA-binding protein</fullName>
    </submittedName>
</protein>
<dbReference type="AlphaFoldDB" id="A0A1E5KZI5"/>
<gene>
    <name evidence="2" type="ORF">BCR26_10670</name>
</gene>
<comment type="caution">
    <text evidence="2">The sequence shown here is derived from an EMBL/GenBank/DDBJ whole genome shotgun (WGS) entry which is preliminary data.</text>
</comment>
<keyword evidence="3" id="KW-1185">Reference proteome</keyword>
<feature type="domain" description="ASCH" evidence="1">
    <location>
        <begin position="26"/>
        <end position="149"/>
    </location>
</feature>
<proteinExistence type="predicted"/>
<dbReference type="CDD" id="cd06553">
    <property type="entry name" value="ASCH_Ef3133_like"/>
    <property type="match status" value="1"/>
</dbReference>
<dbReference type="SUPFAM" id="SSF88697">
    <property type="entry name" value="PUA domain-like"/>
    <property type="match status" value="1"/>
</dbReference>
<dbReference type="SMART" id="SM01022">
    <property type="entry name" value="ASCH"/>
    <property type="match status" value="1"/>
</dbReference>
<dbReference type="OrthoDB" id="9807542at2"/>
<dbReference type="STRING" id="762845.BCR26_10670"/>
<sequence>MNQSVVELWQQFKQEKHVTHDCYEAWSFGNSPAMADELLSLVLSGEKTGTSSLYSLYELENEKIPEAGDYSVILDGQNQAKAIICSKVIDVLPYNQIAEVHGYLEGEGDRDLAYWRSVHQPYFEAELAKYDKQFREDMSVVYELFEVVYRA</sequence>
<reference evidence="2 3" key="1">
    <citation type="submission" date="2016-09" db="EMBL/GenBank/DDBJ databases">
        <authorList>
            <person name="Capua I."/>
            <person name="De Benedictis P."/>
            <person name="Joannis T."/>
            <person name="Lombin L.H."/>
            <person name="Cattoli G."/>
        </authorList>
    </citation>
    <scope>NUCLEOTIDE SEQUENCE [LARGE SCALE GENOMIC DNA]</scope>
    <source>
        <strain evidence="2 3">LMG 25899</strain>
    </source>
</reference>
<dbReference type="PIRSF" id="PIRSF021320">
    <property type="entry name" value="DUF984"/>
    <property type="match status" value="1"/>
</dbReference>
<evidence type="ECO:0000313" key="3">
    <source>
        <dbReference type="Proteomes" id="UP000095256"/>
    </source>
</evidence>
<dbReference type="InterPro" id="IPR009326">
    <property type="entry name" value="DUF984"/>
</dbReference>
<dbReference type="Pfam" id="PF04266">
    <property type="entry name" value="ASCH"/>
    <property type="match status" value="1"/>
</dbReference>
<dbReference type="PANTHER" id="PTHR39203:SF1">
    <property type="entry name" value="CYTOPLASMIC PROTEIN"/>
    <property type="match status" value="1"/>
</dbReference>
<dbReference type="Proteomes" id="UP000095256">
    <property type="component" value="Unassembled WGS sequence"/>
</dbReference>
<evidence type="ECO:0000259" key="1">
    <source>
        <dbReference type="SMART" id="SM01022"/>
    </source>
</evidence>